<gene>
    <name evidence="1" type="ORF">GSPATT00010183001</name>
</gene>
<sequence>MLVLQYQVYLNIVPPHLFEIMKQACLFHQLKMFLQISINQSIEYHDKFPLQRCLLQLYLLNEIRKIQVDIQFIILKVLSFNFLIKMQVQILFILMHIQQQTWLPQVLKNSILYEIQIHYLNQTHISQLRLKVIDYCYLTIFLFNVNPQSEVTHNVPDEDGITVAIGSY</sequence>
<dbReference type="RefSeq" id="XP_001441347.1">
    <property type="nucleotide sequence ID" value="XM_001441310.1"/>
</dbReference>
<reference evidence="1 2" key="1">
    <citation type="journal article" date="2006" name="Nature">
        <title>Global trends of whole-genome duplications revealed by the ciliate Paramecium tetraurelia.</title>
        <authorList>
            <consortium name="Genoscope"/>
            <person name="Aury J.-M."/>
            <person name="Jaillon O."/>
            <person name="Duret L."/>
            <person name="Noel B."/>
            <person name="Jubin C."/>
            <person name="Porcel B.M."/>
            <person name="Segurens B."/>
            <person name="Daubin V."/>
            <person name="Anthouard V."/>
            <person name="Aiach N."/>
            <person name="Arnaiz O."/>
            <person name="Billaut A."/>
            <person name="Beisson J."/>
            <person name="Blanc I."/>
            <person name="Bouhouche K."/>
            <person name="Camara F."/>
            <person name="Duharcourt S."/>
            <person name="Guigo R."/>
            <person name="Gogendeau D."/>
            <person name="Katinka M."/>
            <person name="Keller A.-M."/>
            <person name="Kissmehl R."/>
            <person name="Klotz C."/>
            <person name="Koll F."/>
            <person name="Le Moue A."/>
            <person name="Lepere C."/>
            <person name="Malinsky S."/>
            <person name="Nowacki M."/>
            <person name="Nowak J.K."/>
            <person name="Plattner H."/>
            <person name="Poulain J."/>
            <person name="Ruiz F."/>
            <person name="Serrano V."/>
            <person name="Zagulski M."/>
            <person name="Dessen P."/>
            <person name="Betermier M."/>
            <person name="Weissenbach J."/>
            <person name="Scarpelli C."/>
            <person name="Schachter V."/>
            <person name="Sperling L."/>
            <person name="Meyer E."/>
            <person name="Cohen J."/>
            <person name="Wincker P."/>
        </authorList>
    </citation>
    <scope>NUCLEOTIDE SEQUENCE [LARGE SCALE GENOMIC DNA]</scope>
    <source>
        <strain evidence="1 2">Stock d4-2</strain>
    </source>
</reference>
<dbReference type="HOGENOM" id="CLU_1589599_0_0_1"/>
<evidence type="ECO:0000313" key="2">
    <source>
        <dbReference type="Proteomes" id="UP000000600"/>
    </source>
</evidence>
<protein>
    <recommendedName>
        <fullName evidence="3">Transmembrane protein</fullName>
    </recommendedName>
</protein>
<dbReference type="EMBL" id="CT868174">
    <property type="protein sequence ID" value="CAK73950.1"/>
    <property type="molecule type" value="Genomic_DNA"/>
</dbReference>
<dbReference type="KEGG" id="ptm:GSPATT00010183001"/>
<name>A0CT33_PARTE</name>
<dbReference type="InParanoid" id="A0CT33"/>
<evidence type="ECO:0008006" key="3">
    <source>
        <dbReference type="Google" id="ProtNLM"/>
    </source>
</evidence>
<keyword evidence="2" id="KW-1185">Reference proteome</keyword>
<dbReference type="AlphaFoldDB" id="A0CT33"/>
<dbReference type="GeneID" id="5027134"/>
<organism evidence="1 2">
    <name type="scientific">Paramecium tetraurelia</name>
    <dbReference type="NCBI Taxonomy" id="5888"/>
    <lineage>
        <taxon>Eukaryota</taxon>
        <taxon>Sar</taxon>
        <taxon>Alveolata</taxon>
        <taxon>Ciliophora</taxon>
        <taxon>Intramacronucleata</taxon>
        <taxon>Oligohymenophorea</taxon>
        <taxon>Peniculida</taxon>
        <taxon>Parameciidae</taxon>
        <taxon>Paramecium</taxon>
    </lineage>
</organism>
<evidence type="ECO:0000313" key="1">
    <source>
        <dbReference type="EMBL" id="CAK73950.1"/>
    </source>
</evidence>
<dbReference type="OrthoDB" id="10569711at2759"/>
<proteinExistence type="predicted"/>
<dbReference type="Proteomes" id="UP000000600">
    <property type="component" value="Unassembled WGS sequence"/>
</dbReference>
<accession>A0CT33</accession>